<organism evidence="2 3">
    <name type="scientific">Chryseobacterium formosense</name>
    <dbReference type="NCBI Taxonomy" id="236814"/>
    <lineage>
        <taxon>Bacteria</taxon>
        <taxon>Pseudomonadati</taxon>
        <taxon>Bacteroidota</taxon>
        <taxon>Flavobacteriia</taxon>
        <taxon>Flavobacteriales</taxon>
        <taxon>Weeksellaceae</taxon>
        <taxon>Chryseobacterium group</taxon>
        <taxon>Chryseobacterium</taxon>
    </lineage>
</organism>
<name>A0A085Z182_9FLAO</name>
<dbReference type="Proteomes" id="UP000028713">
    <property type="component" value="Unassembled WGS sequence"/>
</dbReference>
<evidence type="ECO:0000313" key="3">
    <source>
        <dbReference type="Proteomes" id="UP000028713"/>
    </source>
</evidence>
<protein>
    <submittedName>
        <fullName evidence="2">Uncharacterized protein</fullName>
    </submittedName>
</protein>
<dbReference type="OrthoDB" id="1363338at2"/>
<evidence type="ECO:0000313" key="2">
    <source>
        <dbReference type="EMBL" id="KFE98195.1"/>
    </source>
</evidence>
<dbReference type="AlphaFoldDB" id="A0A085Z182"/>
<keyword evidence="1" id="KW-0732">Signal</keyword>
<dbReference type="eggNOG" id="ENOG50348QS">
    <property type="taxonomic scope" value="Bacteria"/>
</dbReference>
<dbReference type="STRING" id="236814.IX39_17555"/>
<dbReference type="RefSeq" id="WP_034678880.1">
    <property type="nucleotide sequence ID" value="NZ_JPRP01000003.1"/>
</dbReference>
<feature type="chain" id="PRO_5001800407" evidence="1">
    <location>
        <begin position="21"/>
        <end position="137"/>
    </location>
</feature>
<reference evidence="2 3" key="1">
    <citation type="submission" date="2014-07" db="EMBL/GenBank/DDBJ databases">
        <title>Genome of Chryseobacterium formosense LMG 24722.</title>
        <authorList>
            <person name="Pipes S.E."/>
            <person name="Stropko S.J."/>
            <person name="Newman J.D."/>
        </authorList>
    </citation>
    <scope>NUCLEOTIDE SEQUENCE [LARGE SCALE GENOMIC DNA]</scope>
    <source>
        <strain evidence="2 3">LMG 24722</strain>
    </source>
</reference>
<gene>
    <name evidence="2" type="ORF">IX39_17555</name>
</gene>
<sequence length="137" mass="15931">MKKILLSLFFMALINGFISAQDLKLTKDKVVIDNKEVFKYEKQSFVEYSLFDLKNDEVLNLQFKDNGTAYESDDYMVFNFVGIGVKFSSTNFEKIAGLGSKSMMKNLIQWLLKEKVFSNDGNLDKDKLEIFINKYEM</sequence>
<proteinExistence type="predicted"/>
<accession>A0A085Z182</accession>
<evidence type="ECO:0000256" key="1">
    <source>
        <dbReference type="SAM" id="SignalP"/>
    </source>
</evidence>
<comment type="caution">
    <text evidence="2">The sequence shown here is derived from an EMBL/GenBank/DDBJ whole genome shotgun (WGS) entry which is preliminary data.</text>
</comment>
<keyword evidence="3" id="KW-1185">Reference proteome</keyword>
<feature type="signal peptide" evidence="1">
    <location>
        <begin position="1"/>
        <end position="20"/>
    </location>
</feature>
<dbReference type="EMBL" id="JPRP01000003">
    <property type="protein sequence ID" value="KFE98195.1"/>
    <property type="molecule type" value="Genomic_DNA"/>
</dbReference>